<dbReference type="GO" id="GO:2001295">
    <property type="term" value="P:malonyl-CoA biosynthetic process"/>
    <property type="evidence" value="ECO:0007669"/>
    <property type="project" value="UniProtKB-UniRule"/>
</dbReference>
<evidence type="ECO:0000259" key="19">
    <source>
        <dbReference type="PROSITE" id="PS50980"/>
    </source>
</evidence>
<evidence type="ECO:0000259" key="20">
    <source>
        <dbReference type="PROSITE" id="PS50989"/>
    </source>
</evidence>
<feature type="zinc finger region" description="C4-type" evidence="18">
    <location>
        <begin position="17"/>
        <end position="39"/>
    </location>
</feature>
<evidence type="ECO:0000256" key="6">
    <source>
        <dbReference type="ARBA" id="ARBA00022490"/>
    </source>
</evidence>
<dbReference type="HAMAP" id="MF_01395">
    <property type="entry name" value="AcetylCoA_CT_beta"/>
    <property type="match status" value="1"/>
</dbReference>
<comment type="subcellular location">
    <subcellularLocation>
        <location evidence="1 17">Cytoplasm</location>
    </subcellularLocation>
</comment>
<feature type="binding site" evidence="18">
    <location>
        <position position="36"/>
    </location>
    <ligand>
        <name>Zn(2+)</name>
        <dbReference type="ChEBI" id="CHEBI:29105"/>
    </ligand>
</feature>
<name>A0A7T1T9L4_9ACTN</name>
<dbReference type="Proteomes" id="UP000595046">
    <property type="component" value="Chromosome"/>
</dbReference>
<evidence type="ECO:0000256" key="2">
    <source>
        <dbReference type="ARBA" id="ARBA00004956"/>
    </source>
</evidence>
<keyword evidence="6 17" id="KW-0963">Cytoplasm</keyword>
<comment type="similarity">
    <text evidence="3">In the C-terminal section; belongs to the AccA family.</text>
</comment>
<dbReference type="GO" id="GO:0006633">
    <property type="term" value="P:fatty acid biosynthetic process"/>
    <property type="evidence" value="ECO:0007669"/>
    <property type="project" value="UniProtKB-KW"/>
</dbReference>
<dbReference type="AlphaFoldDB" id="A0A7T1T9L4"/>
<dbReference type="PROSITE" id="PS50989">
    <property type="entry name" value="COA_CT_CTER"/>
    <property type="match status" value="1"/>
</dbReference>
<evidence type="ECO:0000256" key="11">
    <source>
        <dbReference type="ARBA" id="ARBA00022832"/>
    </source>
</evidence>
<dbReference type="PROSITE" id="PS50980">
    <property type="entry name" value="COA_CT_NTER"/>
    <property type="match status" value="1"/>
</dbReference>
<dbReference type="GO" id="GO:0016743">
    <property type="term" value="F:carboxyl- or carbamoyltransferase activity"/>
    <property type="evidence" value="ECO:0007669"/>
    <property type="project" value="UniProtKB-UniRule"/>
</dbReference>
<keyword evidence="10 18" id="KW-0863">Zinc-finger</keyword>
<comment type="similarity">
    <text evidence="4">In the N-terminal section; belongs to the AccD/PCCB family.</text>
</comment>
<evidence type="ECO:0000256" key="5">
    <source>
        <dbReference type="ARBA" id="ARBA00011664"/>
    </source>
</evidence>
<dbReference type="EC" id="2.1.3.15" evidence="17"/>
<dbReference type="InterPro" id="IPR001095">
    <property type="entry name" value="Acetyl_CoA_COase_a_su"/>
</dbReference>
<keyword evidence="21" id="KW-0436">Ligase</keyword>
<evidence type="ECO:0000256" key="12">
    <source>
        <dbReference type="ARBA" id="ARBA00022840"/>
    </source>
</evidence>
<keyword evidence="18" id="KW-0479">Metal-binding</keyword>
<evidence type="ECO:0000256" key="4">
    <source>
        <dbReference type="ARBA" id="ARBA00010284"/>
    </source>
</evidence>
<evidence type="ECO:0000256" key="14">
    <source>
        <dbReference type="ARBA" id="ARBA00023160"/>
    </source>
</evidence>
<protein>
    <recommendedName>
        <fullName evidence="17 18">Multifunctional fusion protein</fullName>
    </recommendedName>
    <domain>
        <recommendedName>
            <fullName evidence="17">Acetyl-coenzyme A carboxylase carboxyl transferase subunit alpha</fullName>
            <shortName evidence="17">ACCase subunit alpha</shortName>
            <shortName evidence="17">Acetyl-CoA carboxylase carboxyltransferase subunit alpha</shortName>
            <ecNumber evidence="17">2.1.3.15</ecNumber>
        </recommendedName>
    </domain>
    <domain>
        <recommendedName>
            <fullName evidence="18">Acetyl-coenzyme A carboxylase carboxyl transferase subunit beta</fullName>
            <shortName evidence="18">ACCase subunit beta</shortName>
            <shortName evidence="18">Acetyl-CoA carboxylase carboxyltransferase subunit beta</shortName>
        </recommendedName>
    </domain>
</protein>
<dbReference type="NCBIfam" id="TIGR00515">
    <property type="entry name" value="accD"/>
    <property type="match status" value="1"/>
</dbReference>
<dbReference type="GO" id="GO:0008270">
    <property type="term" value="F:zinc ion binding"/>
    <property type="evidence" value="ECO:0007669"/>
    <property type="project" value="UniProtKB-UniRule"/>
</dbReference>
<dbReference type="RefSeq" id="WP_197352726.1">
    <property type="nucleotide sequence ID" value="NZ_CP048882.1"/>
</dbReference>
<dbReference type="EMBL" id="CP048882">
    <property type="protein sequence ID" value="QPP08947.1"/>
    <property type="molecule type" value="Genomic_DNA"/>
</dbReference>
<evidence type="ECO:0000313" key="22">
    <source>
        <dbReference type="Proteomes" id="UP000595046"/>
    </source>
</evidence>
<dbReference type="GO" id="GO:0005524">
    <property type="term" value="F:ATP binding"/>
    <property type="evidence" value="ECO:0007669"/>
    <property type="project" value="UniProtKB-KW"/>
</dbReference>
<evidence type="ECO:0000256" key="1">
    <source>
        <dbReference type="ARBA" id="ARBA00004496"/>
    </source>
</evidence>
<keyword evidence="18" id="KW-0862">Zinc</keyword>
<dbReference type="GO" id="GO:0003989">
    <property type="term" value="F:acetyl-CoA carboxylase activity"/>
    <property type="evidence" value="ECO:0007669"/>
    <property type="project" value="InterPro"/>
</dbReference>
<keyword evidence="7 17" id="KW-0444">Lipid biosynthesis</keyword>
<dbReference type="InterPro" id="IPR029045">
    <property type="entry name" value="ClpP/crotonase-like_dom_sf"/>
</dbReference>
<evidence type="ECO:0000313" key="21">
    <source>
        <dbReference type="EMBL" id="QPP08947.1"/>
    </source>
</evidence>
<dbReference type="GO" id="GO:0009317">
    <property type="term" value="C:acetyl-CoA carboxylase complex"/>
    <property type="evidence" value="ECO:0007669"/>
    <property type="project" value="InterPro"/>
</dbReference>
<feature type="binding site" evidence="18">
    <location>
        <position position="17"/>
    </location>
    <ligand>
        <name>Zn(2+)</name>
        <dbReference type="ChEBI" id="CHEBI:29105"/>
    </ligand>
</feature>
<comment type="function">
    <text evidence="15 18">Component of the acetyl coenzyme A carboxylase (ACC) complex. Biotin carboxylase (BC) catalyzes the carboxylation of biotin on its carrier protein (BCCP) and then the CO(2) group is transferred by the transcarboxylase to acetyl-CoA to form malonyl-CoA.</text>
</comment>
<evidence type="ECO:0000256" key="15">
    <source>
        <dbReference type="ARBA" id="ARBA00025280"/>
    </source>
</evidence>
<dbReference type="KEGG" id="sbat:G4Z16_23895"/>
<dbReference type="Pfam" id="PF03255">
    <property type="entry name" value="ACCA"/>
    <property type="match status" value="1"/>
</dbReference>
<keyword evidence="9 17" id="KW-0547">Nucleotide-binding</keyword>
<dbReference type="InterPro" id="IPR000438">
    <property type="entry name" value="Acetyl_CoA_COase_Trfase_b_su"/>
</dbReference>
<feature type="binding site" evidence="18">
    <location>
        <position position="20"/>
    </location>
    <ligand>
        <name>Zn(2+)</name>
        <dbReference type="ChEBI" id="CHEBI:29105"/>
    </ligand>
</feature>
<dbReference type="UniPathway" id="UPA00655">
    <property type="reaction ID" value="UER00711"/>
</dbReference>
<comment type="subunit">
    <text evidence="17">Acetyl-CoA carboxylase is a heterohexamer composed of biotin carboxyl carrier protein (AccB), biotin carboxylase (AccC) and two subunits each of ACCase subunit alpha (AccA) and ACCase subunit beta (AccD).</text>
</comment>
<dbReference type="PANTHER" id="PTHR42853:SF3">
    <property type="entry name" value="ACETYL-COENZYME A CARBOXYLASE CARBOXYL TRANSFERASE SUBUNIT ALPHA, CHLOROPLASTIC"/>
    <property type="match status" value="1"/>
</dbReference>
<dbReference type="InterPro" id="IPR011762">
    <property type="entry name" value="COA_CT_N"/>
</dbReference>
<keyword evidence="14 17" id="KW-0275">Fatty acid biosynthesis</keyword>
<evidence type="ECO:0000256" key="17">
    <source>
        <dbReference type="HAMAP-Rule" id="MF_00823"/>
    </source>
</evidence>
<evidence type="ECO:0000256" key="10">
    <source>
        <dbReference type="ARBA" id="ARBA00022771"/>
    </source>
</evidence>
<evidence type="ECO:0000256" key="18">
    <source>
        <dbReference type="HAMAP-Rule" id="MF_01395"/>
    </source>
</evidence>
<keyword evidence="8 17" id="KW-0808">Transferase</keyword>
<comment type="cofactor">
    <cofactor evidence="18">
        <name>Zn(2+)</name>
        <dbReference type="ChEBI" id="CHEBI:29105"/>
    </cofactor>
    <text evidence="18">Binds 1 zinc ion per subunit.</text>
</comment>
<feature type="domain" description="CoA carboxyltransferase C-terminal" evidence="20">
    <location>
        <begin position="277"/>
        <end position="531"/>
    </location>
</feature>
<reference evidence="22" key="1">
    <citation type="submission" date="2020-02" db="EMBL/GenBank/DDBJ databases">
        <title>Streptomyces sp. ASO4wet.</title>
        <authorList>
            <person name="Risdian C."/>
            <person name="Landwehr W."/>
            <person name="Schupp P."/>
            <person name="Wink J."/>
        </authorList>
    </citation>
    <scope>NUCLEOTIDE SEQUENCE [LARGE SCALE GENOMIC DNA]</scope>
    <source>
        <strain evidence="22">ASO4wet</strain>
    </source>
</reference>
<evidence type="ECO:0000256" key="8">
    <source>
        <dbReference type="ARBA" id="ARBA00022679"/>
    </source>
</evidence>
<evidence type="ECO:0000256" key="3">
    <source>
        <dbReference type="ARBA" id="ARBA00006276"/>
    </source>
</evidence>
<comment type="pathway">
    <text evidence="2 17">Lipid metabolism; malonyl-CoA biosynthesis; malonyl-CoA from acetyl-CoA: step 1/1.</text>
</comment>
<comment type="similarity">
    <text evidence="18">Belongs to the AccD/PCCB family.</text>
</comment>
<comment type="similarity">
    <text evidence="17">Belongs to the AccA family.</text>
</comment>
<feature type="domain" description="CoA carboxyltransferase N-terminal" evidence="19">
    <location>
        <begin position="13"/>
        <end position="282"/>
    </location>
</feature>
<dbReference type="SUPFAM" id="SSF52096">
    <property type="entry name" value="ClpP/crotonase"/>
    <property type="match status" value="2"/>
</dbReference>
<dbReference type="InterPro" id="IPR011763">
    <property type="entry name" value="COA_CT_C"/>
</dbReference>
<dbReference type="Gene3D" id="3.90.226.10">
    <property type="entry name" value="2-enoyl-CoA Hydratase, Chain A, domain 1"/>
    <property type="match status" value="2"/>
</dbReference>
<sequence>MIHDQVISLAESEWSACRSCGRLVYCRQWQRSWGVCPHCSHHSRLSAPDRLVQLADPGSVQLLGSDVGAHDPLGFTDSEPYAARFRRARESTGMDEAVACARAEILGRPLVIAAMDFRFMGGSLGSGTGELVTLAAEAALRERVPLLIVPASGGARMQEGALSLMQMAKTSQALAALDEAGILTVSLITDPTYGGVAASYASTTDVILAEPGARMGFAGPRVIRQTLQQSLPEGFQTAEFLLERGWIDDIVPRSSLRGAIGALLAAQVPRTPAVEGEVELVTDPLRLPEVDPWEAVKRARDLSGATTADYVQRSFDSFHELHGDRVSGDCPAVIGGLAVLEGAPVVVVGHQKGHDSAELAARNYGMASPAGFRKAARLMRLAGKLGLPVITFIDTPGAYPGVAAEESGQAVAIAENLVLMSGLPVPVVTVVIGEGGSGGALALGVADRVLMCPGATYSVISAEGCAAILWDDAAKAPDAARALRLDAKSLLSLGVVDAVLPEPADAHDGAGSVPDDVMRVALASTVSELSCVAPDVLVEQRRKRFRAFGADATPVMQEVAG</sequence>
<comment type="catalytic activity">
    <reaction evidence="16 17">
        <text>N(6)-carboxybiotinyl-L-lysyl-[protein] + acetyl-CoA = N(6)-biotinyl-L-lysyl-[protein] + malonyl-CoA</text>
        <dbReference type="Rhea" id="RHEA:54728"/>
        <dbReference type="Rhea" id="RHEA-COMP:10505"/>
        <dbReference type="Rhea" id="RHEA-COMP:10506"/>
        <dbReference type="ChEBI" id="CHEBI:57288"/>
        <dbReference type="ChEBI" id="CHEBI:57384"/>
        <dbReference type="ChEBI" id="CHEBI:83144"/>
        <dbReference type="ChEBI" id="CHEBI:83145"/>
        <dbReference type="EC" id="2.1.3.15"/>
    </reaction>
</comment>
<comment type="subunit">
    <text evidence="5">Acetyl-CoA carboxylase is a heterotetramer composed of biotin carboxyl carrier protein (AccB), biotin carboxylase (AccC) and two subunits of ACCase subunit beta/alpha.</text>
</comment>
<accession>A0A7T1T9L4</accession>
<gene>
    <name evidence="18 21" type="primary">accD</name>
    <name evidence="17" type="synonym">accA</name>
    <name evidence="21" type="ORF">G4Z16_23895</name>
</gene>
<evidence type="ECO:0000256" key="16">
    <source>
        <dbReference type="ARBA" id="ARBA00049152"/>
    </source>
</evidence>
<keyword evidence="22" id="KW-1185">Reference proteome</keyword>
<organism evidence="21 22">
    <name type="scientific">Streptomyces bathyalis</name>
    <dbReference type="NCBI Taxonomy" id="2710756"/>
    <lineage>
        <taxon>Bacteria</taxon>
        <taxon>Bacillati</taxon>
        <taxon>Actinomycetota</taxon>
        <taxon>Actinomycetes</taxon>
        <taxon>Kitasatosporales</taxon>
        <taxon>Streptomycetaceae</taxon>
        <taxon>Streptomyces</taxon>
    </lineage>
</organism>
<comment type="function">
    <text evidence="17">Component of the acetyl coenzyme A carboxylase (ACC) complex. First, biotin carboxylase catalyzes the carboxylation of biotin on its carrier protein (BCCP) and then the CO(2) group is transferred by the carboxyltransferase to acetyl-CoA to form malonyl-CoA.</text>
</comment>
<keyword evidence="12 17" id="KW-0067">ATP-binding</keyword>
<evidence type="ECO:0000256" key="7">
    <source>
        <dbReference type="ARBA" id="ARBA00022516"/>
    </source>
</evidence>
<keyword evidence="13 17" id="KW-0443">Lipid metabolism</keyword>
<feature type="binding site" evidence="18">
    <location>
        <position position="39"/>
    </location>
    <ligand>
        <name>Zn(2+)</name>
        <dbReference type="ChEBI" id="CHEBI:29105"/>
    </ligand>
</feature>
<dbReference type="HAMAP" id="MF_00823">
    <property type="entry name" value="AcetylCoA_CT_alpha"/>
    <property type="match status" value="1"/>
</dbReference>
<evidence type="ECO:0000256" key="9">
    <source>
        <dbReference type="ARBA" id="ARBA00022741"/>
    </source>
</evidence>
<evidence type="ECO:0000256" key="13">
    <source>
        <dbReference type="ARBA" id="ARBA00023098"/>
    </source>
</evidence>
<keyword evidence="11 17" id="KW-0276">Fatty acid metabolism</keyword>
<dbReference type="PRINTS" id="PR01069">
    <property type="entry name" value="ACCCTRFRASEA"/>
</dbReference>
<proteinExistence type="inferred from homology"/>
<dbReference type="PANTHER" id="PTHR42853">
    <property type="entry name" value="ACETYL-COENZYME A CARBOXYLASE CARBOXYL TRANSFERASE SUBUNIT ALPHA"/>
    <property type="match status" value="1"/>
</dbReference>